<protein>
    <recommendedName>
        <fullName evidence="14">Solute carrier family 25 member 35</fullName>
    </recommendedName>
</protein>
<keyword evidence="9 10" id="KW-0472">Membrane</keyword>
<name>A0A1D1UVH5_RAMVA</name>
<evidence type="ECO:0000256" key="7">
    <source>
        <dbReference type="ARBA" id="ARBA00022989"/>
    </source>
</evidence>
<organism evidence="12 13">
    <name type="scientific">Ramazzottius varieornatus</name>
    <name type="common">Water bear</name>
    <name type="synonym">Tardigrade</name>
    <dbReference type="NCBI Taxonomy" id="947166"/>
    <lineage>
        <taxon>Eukaryota</taxon>
        <taxon>Metazoa</taxon>
        <taxon>Ecdysozoa</taxon>
        <taxon>Tardigrada</taxon>
        <taxon>Eutardigrada</taxon>
        <taxon>Parachela</taxon>
        <taxon>Hypsibioidea</taxon>
        <taxon>Ramazzottiidae</taxon>
        <taxon>Ramazzottius</taxon>
    </lineage>
</organism>
<keyword evidence="7" id="KW-1133">Transmembrane helix</keyword>
<comment type="subcellular location">
    <subcellularLocation>
        <location evidence="1">Mitochondrion inner membrane</location>
        <topology evidence="1">Multi-pass membrane protein</topology>
    </subcellularLocation>
</comment>
<evidence type="ECO:0008006" key="14">
    <source>
        <dbReference type="Google" id="ProtNLM"/>
    </source>
</evidence>
<evidence type="ECO:0000256" key="4">
    <source>
        <dbReference type="ARBA" id="ARBA00022692"/>
    </source>
</evidence>
<dbReference type="GO" id="GO:0005743">
    <property type="term" value="C:mitochondrial inner membrane"/>
    <property type="evidence" value="ECO:0007669"/>
    <property type="project" value="UniProtKB-SubCell"/>
</dbReference>
<evidence type="ECO:0000313" key="13">
    <source>
        <dbReference type="Proteomes" id="UP000186922"/>
    </source>
</evidence>
<accession>A0A1D1UVH5</accession>
<feature type="repeat" description="Solcar" evidence="10">
    <location>
        <begin position="103"/>
        <end position="196"/>
    </location>
</feature>
<dbReference type="Proteomes" id="UP000186922">
    <property type="component" value="Unassembled WGS sequence"/>
</dbReference>
<dbReference type="EMBL" id="BDGG01000002">
    <property type="protein sequence ID" value="GAU92530.1"/>
    <property type="molecule type" value="Genomic_DNA"/>
</dbReference>
<dbReference type="STRING" id="947166.A0A1D1UVH5"/>
<evidence type="ECO:0000313" key="12">
    <source>
        <dbReference type="EMBL" id="GAU92530.1"/>
    </source>
</evidence>
<keyword evidence="4 10" id="KW-0812">Transmembrane</keyword>
<dbReference type="PROSITE" id="PS50920">
    <property type="entry name" value="SOLCAR"/>
    <property type="match status" value="2"/>
</dbReference>
<feature type="repeat" description="Solcar" evidence="10">
    <location>
        <begin position="4"/>
        <end position="93"/>
    </location>
</feature>
<dbReference type="InterPro" id="IPR051508">
    <property type="entry name" value="Mito_Carrier_Antiporter"/>
</dbReference>
<comment type="similarity">
    <text evidence="2 11">Belongs to the mitochondrial carrier (TC 2.A.29) family.</text>
</comment>
<reference evidence="12 13" key="1">
    <citation type="journal article" date="2016" name="Nat. Commun.">
        <title>Extremotolerant tardigrade genome and improved radiotolerance of human cultured cells by tardigrade-unique protein.</title>
        <authorList>
            <person name="Hashimoto T."/>
            <person name="Horikawa D.D."/>
            <person name="Saito Y."/>
            <person name="Kuwahara H."/>
            <person name="Kozuka-Hata H."/>
            <person name="Shin-I T."/>
            <person name="Minakuchi Y."/>
            <person name="Ohishi K."/>
            <person name="Motoyama A."/>
            <person name="Aizu T."/>
            <person name="Enomoto A."/>
            <person name="Kondo K."/>
            <person name="Tanaka S."/>
            <person name="Hara Y."/>
            <person name="Koshikawa S."/>
            <person name="Sagara H."/>
            <person name="Miura T."/>
            <person name="Yokobori S."/>
            <person name="Miyagawa K."/>
            <person name="Suzuki Y."/>
            <person name="Kubo T."/>
            <person name="Oyama M."/>
            <person name="Kohara Y."/>
            <person name="Fujiyama A."/>
            <person name="Arakawa K."/>
            <person name="Katayama T."/>
            <person name="Toyoda A."/>
            <person name="Kunieda T."/>
        </authorList>
    </citation>
    <scope>NUCLEOTIDE SEQUENCE [LARGE SCALE GENOMIC DNA]</scope>
    <source>
        <strain evidence="12 13">YOKOZUNA-1</strain>
    </source>
</reference>
<proteinExistence type="inferred from homology"/>
<dbReference type="Gene3D" id="1.50.40.10">
    <property type="entry name" value="Mitochondrial carrier domain"/>
    <property type="match status" value="1"/>
</dbReference>
<dbReference type="PANTHER" id="PTHR45928">
    <property type="entry name" value="RE38146P"/>
    <property type="match status" value="1"/>
</dbReference>
<evidence type="ECO:0000256" key="5">
    <source>
        <dbReference type="ARBA" id="ARBA00022737"/>
    </source>
</evidence>
<evidence type="ECO:0000256" key="9">
    <source>
        <dbReference type="ARBA" id="ARBA00023136"/>
    </source>
</evidence>
<sequence>MDLAEFMLGGTAAALAGVLTNPLEVAKTRMQLQGELAHRGAYKVHYRNILHAFYTVGKNEGLLALQKGLVPAIWYQMIMNGARLGAFQSFYNAGLTKGPDGRSGFLRSVVGGAFSGCVGAGLASPLYLVKTHLQAEAAQQIAVGHQHHHKSMTRALVNIYKDSGIPGLWRGVGGAIPRVAVGSASQLATFSMVKDWLDSKKILALGTWQNTFLATCACSVVVTFCMTPFDVISVRLYNQHVDAQACCGKGRRLRFHPDCHLDRRTFPLCQSRTYTTWETDSGGVIYRHLKYSRYFYCPYSHLFPNSHKDILRRFHTS</sequence>
<evidence type="ECO:0000256" key="2">
    <source>
        <dbReference type="ARBA" id="ARBA00006375"/>
    </source>
</evidence>
<evidence type="ECO:0000256" key="3">
    <source>
        <dbReference type="ARBA" id="ARBA00022448"/>
    </source>
</evidence>
<evidence type="ECO:0000256" key="11">
    <source>
        <dbReference type="RuleBase" id="RU000488"/>
    </source>
</evidence>
<gene>
    <name evidence="12" type="primary">RvY_04600</name>
    <name evidence="12" type="synonym">RvY_04600.1</name>
    <name evidence="12" type="ORF">RvY_04600-1</name>
</gene>
<keyword evidence="5" id="KW-0677">Repeat</keyword>
<dbReference type="InterPro" id="IPR018108">
    <property type="entry name" value="MCP_transmembrane"/>
</dbReference>
<dbReference type="SUPFAM" id="SSF103506">
    <property type="entry name" value="Mitochondrial carrier"/>
    <property type="match status" value="1"/>
</dbReference>
<comment type="caution">
    <text evidence="12">The sequence shown here is derived from an EMBL/GenBank/DDBJ whole genome shotgun (WGS) entry which is preliminary data.</text>
</comment>
<dbReference type="PANTHER" id="PTHR45928:SF1">
    <property type="entry name" value="RE38146P"/>
    <property type="match status" value="1"/>
</dbReference>
<keyword evidence="3 11" id="KW-0813">Transport</keyword>
<dbReference type="AlphaFoldDB" id="A0A1D1UVH5"/>
<dbReference type="InterPro" id="IPR023395">
    <property type="entry name" value="MCP_dom_sf"/>
</dbReference>
<keyword evidence="8" id="KW-0496">Mitochondrion</keyword>
<keyword evidence="13" id="KW-1185">Reference proteome</keyword>
<keyword evidence="6" id="KW-0999">Mitochondrion inner membrane</keyword>
<dbReference type="OrthoDB" id="6703404at2759"/>
<evidence type="ECO:0000256" key="10">
    <source>
        <dbReference type="PROSITE-ProRule" id="PRU00282"/>
    </source>
</evidence>
<dbReference type="Pfam" id="PF00153">
    <property type="entry name" value="Mito_carr"/>
    <property type="match status" value="2"/>
</dbReference>
<evidence type="ECO:0000256" key="8">
    <source>
        <dbReference type="ARBA" id="ARBA00023128"/>
    </source>
</evidence>
<evidence type="ECO:0000256" key="6">
    <source>
        <dbReference type="ARBA" id="ARBA00022792"/>
    </source>
</evidence>
<evidence type="ECO:0000256" key="1">
    <source>
        <dbReference type="ARBA" id="ARBA00004448"/>
    </source>
</evidence>